<keyword evidence="5" id="KW-0560">Oxidoreductase</keyword>
<name>A0A8H7R8A3_9FUNG</name>
<keyword evidence="4" id="KW-0223">Dioxygenase</keyword>
<evidence type="ECO:0000256" key="1">
    <source>
        <dbReference type="ARBA" id="ARBA00001954"/>
    </source>
</evidence>
<evidence type="ECO:0000256" key="5">
    <source>
        <dbReference type="ARBA" id="ARBA00023002"/>
    </source>
</evidence>
<comment type="caution">
    <text evidence="8">The sequence shown here is derived from an EMBL/GenBank/DDBJ whole genome shotgun (WGS) entry which is preliminary data.</text>
</comment>
<dbReference type="PANTHER" id="PTHR43779:SF2">
    <property type="entry name" value="ALPHA-KETOGLUTARATE-DEPENDENT XANTHINE DIOXYGENASE XAN1"/>
    <property type="match status" value="1"/>
</dbReference>
<dbReference type="Proteomes" id="UP000603453">
    <property type="component" value="Unassembled WGS sequence"/>
</dbReference>
<evidence type="ECO:0000256" key="6">
    <source>
        <dbReference type="ARBA" id="ARBA00023004"/>
    </source>
</evidence>
<dbReference type="PANTHER" id="PTHR43779">
    <property type="entry name" value="DIOXYGENASE RV0097-RELATED"/>
    <property type="match status" value="1"/>
</dbReference>
<accession>A0A8H7R8A3</accession>
<gene>
    <name evidence="8" type="ORF">INT47_005889</name>
</gene>
<evidence type="ECO:0000256" key="3">
    <source>
        <dbReference type="ARBA" id="ARBA00022723"/>
    </source>
</evidence>
<evidence type="ECO:0000259" key="7">
    <source>
        <dbReference type="Pfam" id="PF02668"/>
    </source>
</evidence>
<reference evidence="8" key="1">
    <citation type="submission" date="2020-12" db="EMBL/GenBank/DDBJ databases">
        <title>Metabolic potential, ecology and presence of endohyphal bacteria is reflected in genomic diversity of Mucoromycotina.</title>
        <authorList>
            <person name="Muszewska A."/>
            <person name="Okrasinska A."/>
            <person name="Steczkiewicz K."/>
            <person name="Drgas O."/>
            <person name="Orlowska M."/>
            <person name="Perlinska-Lenart U."/>
            <person name="Aleksandrzak-Piekarczyk T."/>
            <person name="Szatraj K."/>
            <person name="Zielenkiewicz U."/>
            <person name="Pilsyk S."/>
            <person name="Malc E."/>
            <person name="Mieczkowski P."/>
            <person name="Kruszewska J.S."/>
            <person name="Biernat P."/>
            <person name="Pawlowska J."/>
        </authorList>
    </citation>
    <scope>NUCLEOTIDE SEQUENCE</scope>
    <source>
        <strain evidence="8">WA0000017839</strain>
    </source>
</reference>
<dbReference type="InterPro" id="IPR042098">
    <property type="entry name" value="TauD-like_sf"/>
</dbReference>
<dbReference type="OrthoDB" id="93019at2759"/>
<evidence type="ECO:0000313" key="9">
    <source>
        <dbReference type="Proteomes" id="UP000603453"/>
    </source>
</evidence>
<sequence>MTFTIEPVVPSKEQSGVDFGVIINDLDLETISDHDFEKLFETVYTHQVVVVRNQGHVKPETQYELTKRFDPQNIDLYGHGSMHRSTESVIARDISPLPAVPQVQLLGHGVVKNHYGIEERKLTHPSHTVFHQTSLTQEERDSGLTRFYRWHMDAALYKLNPPKVTTLFGIKNPESRRETVLYCDGTNDKLDVQLGTTAFISGQRAFEILPQELKELAFKTKVQYAAHPYLWMSKARSRPTGLGMVSEGKELSPEELPPVEPEHVKVYPMLWKNPVTGKIHLQVHPSAVQDLIIDGKPVGDLEKVRDILYQIQRPSISPENVFAHEWQDGDFVIFHNRGVLHSVVGSLRETDTRVFHQCNIASADDPIPVTEKDFAPYVVQTTA</sequence>
<dbReference type="InterPro" id="IPR051178">
    <property type="entry name" value="TfdA_dioxygenase"/>
</dbReference>
<protein>
    <recommendedName>
        <fullName evidence="7">TauD/TfdA-like domain-containing protein</fullName>
    </recommendedName>
</protein>
<dbReference type="EMBL" id="JAEPRD010000036">
    <property type="protein sequence ID" value="KAG2205515.1"/>
    <property type="molecule type" value="Genomic_DNA"/>
</dbReference>
<keyword evidence="3" id="KW-0479">Metal-binding</keyword>
<feature type="domain" description="TauD/TfdA-like" evidence="7">
    <location>
        <begin position="19"/>
        <end position="356"/>
    </location>
</feature>
<dbReference type="Gene3D" id="3.60.130.10">
    <property type="entry name" value="Clavaminate synthase-like"/>
    <property type="match status" value="1"/>
</dbReference>
<dbReference type="InterPro" id="IPR003819">
    <property type="entry name" value="TauD/TfdA-like"/>
</dbReference>
<dbReference type="GO" id="GO:0051213">
    <property type="term" value="F:dioxygenase activity"/>
    <property type="evidence" value="ECO:0007669"/>
    <property type="project" value="UniProtKB-KW"/>
</dbReference>
<comment type="cofactor">
    <cofactor evidence="1">
        <name>Fe(2+)</name>
        <dbReference type="ChEBI" id="CHEBI:29033"/>
    </cofactor>
</comment>
<evidence type="ECO:0000256" key="2">
    <source>
        <dbReference type="ARBA" id="ARBA00005896"/>
    </source>
</evidence>
<dbReference type="SUPFAM" id="SSF51197">
    <property type="entry name" value="Clavaminate synthase-like"/>
    <property type="match status" value="1"/>
</dbReference>
<comment type="similarity">
    <text evidence="2">Belongs to the TfdA dioxygenase family.</text>
</comment>
<proteinExistence type="inferred from homology"/>
<dbReference type="Pfam" id="PF02668">
    <property type="entry name" value="TauD"/>
    <property type="match status" value="1"/>
</dbReference>
<keyword evidence="9" id="KW-1185">Reference proteome</keyword>
<keyword evidence="6" id="KW-0408">Iron</keyword>
<dbReference type="GO" id="GO:0046872">
    <property type="term" value="F:metal ion binding"/>
    <property type="evidence" value="ECO:0007669"/>
    <property type="project" value="UniProtKB-KW"/>
</dbReference>
<evidence type="ECO:0000256" key="4">
    <source>
        <dbReference type="ARBA" id="ARBA00022964"/>
    </source>
</evidence>
<organism evidence="8 9">
    <name type="scientific">Mucor saturninus</name>
    <dbReference type="NCBI Taxonomy" id="64648"/>
    <lineage>
        <taxon>Eukaryota</taxon>
        <taxon>Fungi</taxon>
        <taxon>Fungi incertae sedis</taxon>
        <taxon>Mucoromycota</taxon>
        <taxon>Mucoromycotina</taxon>
        <taxon>Mucoromycetes</taxon>
        <taxon>Mucorales</taxon>
        <taxon>Mucorineae</taxon>
        <taxon>Mucoraceae</taxon>
        <taxon>Mucor</taxon>
    </lineage>
</organism>
<dbReference type="AlphaFoldDB" id="A0A8H7R8A3"/>
<evidence type="ECO:0000313" key="8">
    <source>
        <dbReference type="EMBL" id="KAG2205515.1"/>
    </source>
</evidence>